<dbReference type="GO" id="GO:0003677">
    <property type="term" value="F:DNA binding"/>
    <property type="evidence" value="ECO:0007669"/>
    <property type="project" value="UniProtKB-KW"/>
</dbReference>
<dbReference type="RefSeq" id="WP_129028049.1">
    <property type="nucleotide sequence ID" value="NZ_SDHY01000011.1"/>
</dbReference>
<dbReference type="OrthoDB" id="7865033at2"/>
<keyword evidence="1" id="KW-0238">DNA-binding</keyword>
<evidence type="ECO:0000313" key="4">
    <source>
        <dbReference type="Proteomes" id="UP000289455"/>
    </source>
</evidence>
<evidence type="ECO:0000259" key="2">
    <source>
        <dbReference type="PROSITE" id="PS50943"/>
    </source>
</evidence>
<keyword evidence="4" id="KW-1185">Reference proteome</keyword>
<proteinExistence type="predicted"/>
<organism evidence="3 4">
    <name type="scientific">Aquirufa rosea</name>
    <dbReference type="NCBI Taxonomy" id="2509241"/>
    <lineage>
        <taxon>Bacteria</taxon>
        <taxon>Pseudomonadati</taxon>
        <taxon>Bacteroidota</taxon>
        <taxon>Cytophagia</taxon>
        <taxon>Cytophagales</taxon>
        <taxon>Flectobacillaceae</taxon>
        <taxon>Aquirufa</taxon>
    </lineage>
</organism>
<sequence length="61" mass="7110">MLRLKEILEKKRMTQVELSKKLGVSTVTVNLWAKNKSEPSLRMILKICEILKIKLSELVEQ</sequence>
<name>A0A4Q1BX05_9BACT</name>
<dbReference type="InterPro" id="IPR010982">
    <property type="entry name" value="Lambda_DNA-bd_dom_sf"/>
</dbReference>
<reference evidence="3 4" key="1">
    <citation type="submission" date="2019-01" db="EMBL/GenBank/DDBJ databases">
        <title>Cytophagaceae bacterium strain CAR-16.</title>
        <authorList>
            <person name="Chen W.-M."/>
        </authorList>
    </citation>
    <scope>NUCLEOTIDE SEQUENCE [LARGE SCALE GENOMIC DNA]</scope>
    <source>
        <strain evidence="3 4">CAR-16</strain>
    </source>
</reference>
<dbReference type="InterPro" id="IPR001387">
    <property type="entry name" value="Cro/C1-type_HTH"/>
</dbReference>
<evidence type="ECO:0000256" key="1">
    <source>
        <dbReference type="ARBA" id="ARBA00023125"/>
    </source>
</evidence>
<dbReference type="Pfam" id="PF01381">
    <property type="entry name" value="HTH_3"/>
    <property type="match status" value="1"/>
</dbReference>
<dbReference type="EMBL" id="SDHY01000011">
    <property type="protein sequence ID" value="RXK46504.1"/>
    <property type="molecule type" value="Genomic_DNA"/>
</dbReference>
<dbReference type="SMART" id="SM00530">
    <property type="entry name" value="HTH_XRE"/>
    <property type="match status" value="1"/>
</dbReference>
<evidence type="ECO:0000313" key="3">
    <source>
        <dbReference type="EMBL" id="RXK46504.1"/>
    </source>
</evidence>
<dbReference type="CDD" id="cd00093">
    <property type="entry name" value="HTH_XRE"/>
    <property type="match status" value="1"/>
</dbReference>
<dbReference type="SUPFAM" id="SSF47413">
    <property type="entry name" value="lambda repressor-like DNA-binding domains"/>
    <property type="match status" value="1"/>
</dbReference>
<gene>
    <name evidence="3" type="ORF">ESB04_12280</name>
</gene>
<dbReference type="PROSITE" id="PS50943">
    <property type="entry name" value="HTH_CROC1"/>
    <property type="match status" value="1"/>
</dbReference>
<dbReference type="PANTHER" id="PTHR46558:SF15">
    <property type="entry name" value="HELIX-TURN-HELIX DOMAIN PROTEIN"/>
    <property type="match status" value="1"/>
</dbReference>
<dbReference type="PANTHER" id="PTHR46558">
    <property type="entry name" value="TRACRIPTIONAL REGULATORY PROTEIN-RELATED-RELATED"/>
    <property type="match status" value="1"/>
</dbReference>
<dbReference type="AlphaFoldDB" id="A0A4Q1BX05"/>
<dbReference type="Proteomes" id="UP000289455">
    <property type="component" value="Unassembled WGS sequence"/>
</dbReference>
<feature type="domain" description="HTH cro/C1-type" evidence="2">
    <location>
        <begin position="4"/>
        <end position="58"/>
    </location>
</feature>
<protein>
    <submittedName>
        <fullName evidence="3">XRE family transcriptional regulator</fullName>
    </submittedName>
</protein>
<comment type="caution">
    <text evidence="3">The sequence shown here is derived from an EMBL/GenBank/DDBJ whole genome shotgun (WGS) entry which is preliminary data.</text>
</comment>
<accession>A0A4Q1BX05</accession>
<dbReference type="Gene3D" id="1.10.260.40">
    <property type="entry name" value="lambda repressor-like DNA-binding domains"/>
    <property type="match status" value="1"/>
</dbReference>